<dbReference type="Proteomes" id="UP001153076">
    <property type="component" value="Unassembled WGS sequence"/>
</dbReference>
<dbReference type="OrthoDB" id="5399929at2759"/>
<dbReference type="EMBL" id="JAKOGI010000092">
    <property type="protein sequence ID" value="KAJ8444665.1"/>
    <property type="molecule type" value="Genomic_DNA"/>
</dbReference>
<dbReference type="SUPFAM" id="SSF48371">
    <property type="entry name" value="ARM repeat"/>
    <property type="match status" value="1"/>
</dbReference>
<evidence type="ECO:0000256" key="1">
    <source>
        <dbReference type="ARBA" id="ARBA00004123"/>
    </source>
</evidence>
<feature type="domain" description="Telomere-associated protein Rif1 N-terminal" evidence="8">
    <location>
        <begin position="26"/>
        <end position="316"/>
    </location>
</feature>
<feature type="compositionally biased region" description="Polar residues" evidence="7">
    <location>
        <begin position="1116"/>
        <end position="1127"/>
    </location>
</feature>
<protein>
    <recommendedName>
        <fullName evidence="8">Telomere-associated protein Rif1 N-terminal domain-containing protein</fullName>
    </recommendedName>
</protein>
<organism evidence="9 10">
    <name type="scientific">Carnegiea gigantea</name>
    <dbReference type="NCBI Taxonomy" id="171969"/>
    <lineage>
        <taxon>Eukaryota</taxon>
        <taxon>Viridiplantae</taxon>
        <taxon>Streptophyta</taxon>
        <taxon>Embryophyta</taxon>
        <taxon>Tracheophyta</taxon>
        <taxon>Spermatophyta</taxon>
        <taxon>Magnoliopsida</taxon>
        <taxon>eudicotyledons</taxon>
        <taxon>Gunneridae</taxon>
        <taxon>Pentapetalae</taxon>
        <taxon>Caryophyllales</taxon>
        <taxon>Cactineae</taxon>
        <taxon>Cactaceae</taxon>
        <taxon>Cactoideae</taxon>
        <taxon>Echinocereeae</taxon>
        <taxon>Carnegiea</taxon>
    </lineage>
</organism>
<comment type="subcellular location">
    <subcellularLocation>
        <location evidence="2">Chromosome</location>
        <location evidence="2">Telomere</location>
    </subcellularLocation>
    <subcellularLocation>
        <location evidence="1">Nucleus</location>
    </subcellularLocation>
</comment>
<evidence type="ECO:0000256" key="3">
    <source>
        <dbReference type="ARBA" id="ARBA00022454"/>
    </source>
</evidence>
<dbReference type="InterPro" id="IPR016024">
    <property type="entry name" value="ARM-type_fold"/>
</dbReference>
<keyword evidence="5" id="KW-0539">Nucleus</keyword>
<evidence type="ECO:0000256" key="4">
    <source>
        <dbReference type="ARBA" id="ARBA00022895"/>
    </source>
</evidence>
<dbReference type="Pfam" id="PF12231">
    <property type="entry name" value="Rif1_N"/>
    <property type="match status" value="1"/>
</dbReference>
<evidence type="ECO:0000256" key="2">
    <source>
        <dbReference type="ARBA" id="ARBA00004574"/>
    </source>
</evidence>
<evidence type="ECO:0000256" key="7">
    <source>
        <dbReference type="SAM" id="MobiDB-lite"/>
    </source>
</evidence>
<proteinExistence type="predicted"/>
<evidence type="ECO:0000313" key="9">
    <source>
        <dbReference type="EMBL" id="KAJ8444665.1"/>
    </source>
</evidence>
<feature type="region of interest" description="Disordered" evidence="7">
    <location>
        <begin position="1026"/>
        <end position="1046"/>
    </location>
</feature>
<reference evidence="9" key="1">
    <citation type="submission" date="2022-04" db="EMBL/GenBank/DDBJ databases">
        <title>Carnegiea gigantea Genome sequencing and assembly v2.</title>
        <authorList>
            <person name="Copetti D."/>
            <person name="Sanderson M.J."/>
            <person name="Burquez A."/>
            <person name="Wojciechowski M.F."/>
        </authorList>
    </citation>
    <scope>NUCLEOTIDE SEQUENCE</scope>
    <source>
        <strain evidence="9">SGP5-SGP5p</strain>
        <tissue evidence="9">Aerial part</tissue>
    </source>
</reference>
<dbReference type="GO" id="GO:0000781">
    <property type="term" value="C:chromosome, telomeric region"/>
    <property type="evidence" value="ECO:0007669"/>
    <property type="project" value="UniProtKB-SubCell"/>
</dbReference>
<comment type="caution">
    <text evidence="9">The sequence shown here is derived from an EMBL/GenBank/DDBJ whole genome shotgun (WGS) entry which is preliminary data.</text>
</comment>
<feature type="region of interest" description="Disordered" evidence="7">
    <location>
        <begin position="1077"/>
        <end position="1138"/>
    </location>
</feature>
<gene>
    <name evidence="9" type="ORF">Cgig2_023728</name>
</gene>
<sequence length="1149" mass="128857">MANFSEQLEAIKTLILSTAKSEKSFAYSTLQHLQEQSSTDESLIRSLVEFIPSVLPPIIGEIQDSDSDEEIVTLALKCLGFILYHPSLVAAIPMEYVHQVLESLARLIKMTKVKVVCNVGVWCISIQQLDASSLACHFDSLLMAIVHSLDNPVGSLSMTFEGIQAIFFFWTIFFMVAVMKLSTQISEKMRDSSSIWAAPIYRRLLSADKRERDMCIRCLLKIKSLIIPSPLALSKAIARDVKLKLLPGMKELLKQGKKVEALQAWGWFIGILGSYSLKTRQLVNEMLKIPEQTFSDPDPQVQIASQVAWEGLIDALVYVPSDICGPATIHQSEVQEIKVKSADKTEVNGGIVQGGGHSKGLKLIMTPLIGIMTSKAELSVQSSSLNTWCYLLHKLGSLVNDPHILDTVLEPMLKAVFNIVLEDRNIWVWRFCIHLLQDFVQSKIRCVNNVSHDDASHNLSARTGDISSPVSGECSLKNYPVKWLPWDCSQTDFFVRMIRMAFNQAVVATSCLEIRRVIYDATLKMFHMLLKGVQVDFAKPSTAYDIVMQSMNAILAIVKMVSESALHEEDATNDFQVTCLYFLEAITQELDPSILGSPLYRIALDIDVISNFQHTGGDRLKVLIGNSPRGFMDNVLPVIYLTVSYFSMVVQLSSKATSSKRTLQEAHRYFYNLLCSYDSLEVLHAVVTVLYAYVGTSSLPVWITIAKGLKDCIANDMMLLKIQPGSTGSLTVCHLLLHPFVICYLQKPLSMQKDGKSVTLPPVSSEKSMLEQVREMWVSLYCIVNSIHVQESSRRNQFAEDLCSSLNCFLQRINTGDYVPEVYASFSSQDHFCLLCADVAKCILENVHLEKVTPEAIKFGYTGSSGINNCLEFIAMLMKLLWTENSDASAIASVLRLLTSLIQLVGCLQWQEDIVCFTKAFYDTLLPWLSGVEAQNESINHELQQLWIEIIKTLQRSWPAINFDSSFLKLQAPLLEKTLDHPSSSISDPTITFWNSTYGDQTKLDFPPCLLRVLDKLSRLGKIKIQKKTVPTSPTEHDSSLKSVDTHPQYKVTSALNTCSKRVKLLQNMVDDACKKKLPSCPKRKRSELTERQKEVRRAQQGRTRDSSGHGPGIRTYTSVDFSQGNEDSQDSEDIRDPELILDLLRRVA</sequence>
<dbReference type="InterPro" id="IPR022031">
    <property type="entry name" value="Rif1_N"/>
</dbReference>
<dbReference type="GO" id="GO:0000723">
    <property type="term" value="P:telomere maintenance"/>
    <property type="evidence" value="ECO:0007669"/>
    <property type="project" value="TreeGrafter"/>
</dbReference>
<accession>A0A9Q1KJD8</accession>
<keyword evidence="4" id="KW-0779">Telomere</keyword>
<dbReference type="GO" id="GO:0005634">
    <property type="term" value="C:nucleus"/>
    <property type="evidence" value="ECO:0007669"/>
    <property type="project" value="UniProtKB-SubCell"/>
</dbReference>
<dbReference type="PANTHER" id="PTHR22928">
    <property type="entry name" value="TELOMERE-ASSOCIATED PROTEIN RIF1"/>
    <property type="match status" value="1"/>
</dbReference>
<evidence type="ECO:0000313" key="10">
    <source>
        <dbReference type="Proteomes" id="UP001153076"/>
    </source>
</evidence>
<feature type="compositionally biased region" description="Basic residues" evidence="7">
    <location>
        <begin position="1077"/>
        <end position="1086"/>
    </location>
</feature>
<feature type="compositionally biased region" description="Basic and acidic residues" evidence="7">
    <location>
        <begin position="1087"/>
        <end position="1108"/>
    </location>
</feature>
<dbReference type="AlphaFoldDB" id="A0A9Q1KJD8"/>
<name>A0A9Q1KJD8_9CARY</name>
<keyword evidence="3" id="KW-0158">Chromosome</keyword>
<keyword evidence="6" id="KW-0131">Cell cycle</keyword>
<dbReference type="PANTHER" id="PTHR22928:SF3">
    <property type="entry name" value="TELOMERE-ASSOCIATED PROTEIN RIF1"/>
    <property type="match status" value="1"/>
</dbReference>
<evidence type="ECO:0000256" key="6">
    <source>
        <dbReference type="ARBA" id="ARBA00023306"/>
    </source>
</evidence>
<evidence type="ECO:0000256" key="5">
    <source>
        <dbReference type="ARBA" id="ARBA00023242"/>
    </source>
</evidence>
<keyword evidence="10" id="KW-1185">Reference proteome</keyword>
<evidence type="ECO:0000259" key="8">
    <source>
        <dbReference type="Pfam" id="PF12231"/>
    </source>
</evidence>